<evidence type="ECO:0000256" key="2">
    <source>
        <dbReference type="ARBA" id="ARBA00022679"/>
    </source>
</evidence>
<dbReference type="GeneID" id="110422802"/>
<keyword evidence="5" id="KW-0067">ATP-binding</keyword>
<keyword evidence="7" id="KW-1133">Transmembrane helix</keyword>
<dbReference type="GO" id="GO:0051287">
    <property type="term" value="F:NAD binding"/>
    <property type="evidence" value="ECO:0007669"/>
    <property type="project" value="InterPro"/>
</dbReference>
<dbReference type="InterPro" id="IPR031475">
    <property type="entry name" value="NBD_C"/>
</dbReference>
<feature type="transmembrane region" description="Helical" evidence="7">
    <location>
        <begin position="1079"/>
        <end position="1101"/>
    </location>
</feature>
<dbReference type="InterPro" id="IPR006115">
    <property type="entry name" value="6PGDH_NADP-bd"/>
</dbReference>
<dbReference type="GO" id="GO:0005524">
    <property type="term" value="F:ATP binding"/>
    <property type="evidence" value="ECO:0007669"/>
    <property type="project" value="UniProtKB-KW"/>
</dbReference>
<evidence type="ECO:0000256" key="3">
    <source>
        <dbReference type="ARBA" id="ARBA00022741"/>
    </source>
</evidence>
<dbReference type="InterPro" id="IPR029154">
    <property type="entry name" value="HIBADH-like_NADP-bd"/>
</dbReference>
<dbReference type="GO" id="GO:0050661">
    <property type="term" value="F:NADP binding"/>
    <property type="evidence" value="ECO:0007669"/>
    <property type="project" value="InterPro"/>
</dbReference>
<evidence type="ECO:0000256" key="5">
    <source>
        <dbReference type="ARBA" id="ARBA00022840"/>
    </source>
</evidence>
<dbReference type="InterPro" id="IPR013328">
    <property type="entry name" value="6PGD_dom2"/>
</dbReference>
<dbReference type="Pfam" id="PF03446">
    <property type="entry name" value="NAD_binding_2"/>
    <property type="match status" value="2"/>
</dbReference>
<dbReference type="PANTHER" id="PTHR43060">
    <property type="entry name" value="3-HYDROXYISOBUTYRATE DEHYDROGENASE-LIKE 1, MITOCHONDRIAL-RELATED"/>
    <property type="match status" value="1"/>
</dbReference>
<dbReference type="PANTHER" id="PTHR43060:SF17">
    <property type="entry name" value="L-THREONATE DEHYDROGENASE"/>
    <property type="match status" value="1"/>
</dbReference>
<dbReference type="InterPro" id="IPR002204">
    <property type="entry name" value="3-OH-isobutyrate_DH-rel_CS"/>
</dbReference>
<dbReference type="InterPro" id="IPR008927">
    <property type="entry name" value="6-PGluconate_DH-like_C_sf"/>
</dbReference>
<dbReference type="SUPFAM" id="SSF51735">
    <property type="entry name" value="NAD(P)-binding Rossmann-fold domains"/>
    <property type="match status" value="2"/>
</dbReference>
<evidence type="ECO:0000259" key="9">
    <source>
        <dbReference type="Pfam" id="PF07005"/>
    </source>
</evidence>
<dbReference type="OrthoDB" id="48988at2759"/>
<dbReference type="Gene3D" id="3.40.50.720">
    <property type="entry name" value="NAD(P)-binding Rossmann-like Domain"/>
    <property type="match status" value="2"/>
</dbReference>
<dbReference type="Proteomes" id="UP000504621">
    <property type="component" value="Unplaced"/>
</dbReference>
<sequence length="1103" mass="118675">MVSASLNSAMAGVVGFVGLDRLSLDMAALLLRAGYKVQAFEVQKLLMGEFLKLGGTECISLTETGKGVAVLIVLISHADQINDVIFGHDNALKGLQKDTVIILHSTILPSYIQNLEKKLREDGLATSVLDAYVYKATSDKLNGKVVVMSSGRSDAISKARPFLSAMCEKLYIFEGETGAGSKIKLATELLEGIHLVAAVEAISLGVQAGIHPWIIYDIISNAAGNSWVFKNYIPQLLRGSVKCHFLNPFILNLGIVLDMAKSLTFPLPLLATAHQQLVLGSSHGNGHDNTPLLQIWDQVYGVNTTDAANTELYSPEQLASQIIAKSKTVNRVGFIGLGAMGFAMATHLVKSNFCVLGYDVYGPTLTRFESAGGLIGNSPADVSKDVDVLVVMVTNEAQAESVFYGDLGAVSALPSGASIILSSTVSPAFVSQLERRLQNEGKDLKLVDAPVSGGVKRASMGELTIMAAGSDDALKSSGLVLSALSEKLYVIKGGCGAGSGVKMVNQLLAGVHIAASAEAMAFGARLGLNTRVLFDIITNSGATSWMFENRVPHMLDNDYTPYSALDIFVKDLGIVARECSTRKVPLHISTMAHQLFLAGSAAGWGRQDDAGVVKVYETLTGVKVEGKPPALTKEVVLQSIPPEWPVDPINDIHRLNQKNSKTLVVLDDDPTGTQTVHDVEVLTEWSVESLVEQFRKKPICFFILTNSRSLSSEKATALIKDICSNLLTAAKSVDNIDYTVVLRGDSTLRGHFPEEPDAAVSVIGQVDAWILCPFFLQGGRYTIEDIHYVAESDWLVPAGDTEFAKDAAFSYNSSNLREWVEEKTAGRIPASSVASISIQLLRQGGPDAVCEHLCSLEKGSTCIVNAASERDMAVFAAGMIQAELKGKSFLCRSAASFVSARIGIIPKARIIPKDLGKNKERSGGLIVVGSYVPKTTKQVEELQSQYGHMLKSIEVSVHKVAMTSLEEREEEINRTAEMASVFLAAHKDTLIMSSRELITGKTASESLEINFKVSSALVEVVRRITTRPRYILAKGGITSSDLATKALEAKRAKVVGQALAGIPLWELGSESRHPGVPYIVFPGVGFVWGMGLYRGFCWLMYRG</sequence>
<evidence type="ECO:0000256" key="1">
    <source>
        <dbReference type="ARBA" id="ARBA00005715"/>
    </source>
</evidence>
<dbReference type="InterPro" id="IPR037051">
    <property type="entry name" value="4-carb_acid_sugar_kinase_N_sf"/>
</dbReference>
<accession>A0A6J1AZS2</accession>
<feature type="domain" description="3-hydroxyisobutyrate dehydrogenase-like NAD-binding" evidence="10">
    <location>
        <begin position="496"/>
        <end position="616"/>
    </location>
</feature>
<keyword evidence="3" id="KW-0547">Nucleotide-binding</keyword>
<keyword evidence="6" id="KW-0119">Carbohydrate metabolism</keyword>
<keyword evidence="12" id="KW-1185">Reference proteome</keyword>
<feature type="domain" description="Four-carbon acid sugar kinase nucleotide binding" evidence="11">
    <location>
        <begin position="925"/>
        <end position="1083"/>
    </location>
</feature>
<dbReference type="Pfam" id="PF07005">
    <property type="entry name" value="SBD_N"/>
    <property type="match status" value="1"/>
</dbReference>
<dbReference type="SUPFAM" id="SSF142764">
    <property type="entry name" value="YgbK-like"/>
    <property type="match status" value="1"/>
</dbReference>
<dbReference type="Gene3D" id="3.40.980.20">
    <property type="entry name" value="Four-carbon acid sugar kinase, nucleotide binding domain"/>
    <property type="match status" value="1"/>
</dbReference>
<gene>
    <name evidence="13" type="primary">LOC110422802</name>
</gene>
<keyword evidence="7" id="KW-0472">Membrane</keyword>
<dbReference type="InterPro" id="IPR042213">
    <property type="entry name" value="NBD_C_sf"/>
</dbReference>
<comment type="similarity">
    <text evidence="1">Belongs to the four-carbon acid sugar kinase family.</text>
</comment>
<evidence type="ECO:0000256" key="7">
    <source>
        <dbReference type="SAM" id="Phobius"/>
    </source>
</evidence>
<dbReference type="Gene3D" id="1.10.1040.10">
    <property type="entry name" value="N-(1-d-carboxylethyl)-l-norvaline Dehydrogenase, domain 2"/>
    <property type="match status" value="2"/>
</dbReference>
<reference evidence="13" key="1">
    <citation type="submission" date="2025-08" db="UniProtKB">
        <authorList>
            <consortium name="RefSeq"/>
        </authorList>
    </citation>
    <scope>IDENTIFICATION</scope>
    <source>
        <tissue evidence="13">Leaf</tissue>
    </source>
</reference>
<name>A0A6J1AZS2_9ROSI</name>
<evidence type="ECO:0000259" key="8">
    <source>
        <dbReference type="Pfam" id="PF03446"/>
    </source>
</evidence>
<evidence type="ECO:0000256" key="4">
    <source>
        <dbReference type="ARBA" id="ARBA00022777"/>
    </source>
</evidence>
<dbReference type="Gene3D" id="3.40.50.10840">
    <property type="entry name" value="Putative sugar-binding, N-terminal domain"/>
    <property type="match status" value="1"/>
</dbReference>
<keyword evidence="4" id="KW-0418">Kinase</keyword>
<dbReference type="InterPro" id="IPR010737">
    <property type="entry name" value="4-carb_acid_sugar_kinase_N"/>
</dbReference>
<dbReference type="AlphaFoldDB" id="A0A6J1AZS2"/>
<keyword evidence="7" id="KW-0812">Transmembrane</keyword>
<organism evidence="12 13">
    <name type="scientific">Herrania umbratica</name>
    <dbReference type="NCBI Taxonomy" id="108875"/>
    <lineage>
        <taxon>Eukaryota</taxon>
        <taxon>Viridiplantae</taxon>
        <taxon>Streptophyta</taxon>
        <taxon>Embryophyta</taxon>
        <taxon>Tracheophyta</taxon>
        <taxon>Spermatophyta</taxon>
        <taxon>Magnoliopsida</taxon>
        <taxon>eudicotyledons</taxon>
        <taxon>Gunneridae</taxon>
        <taxon>Pentapetalae</taxon>
        <taxon>rosids</taxon>
        <taxon>malvids</taxon>
        <taxon>Malvales</taxon>
        <taxon>Malvaceae</taxon>
        <taxon>Byttnerioideae</taxon>
        <taxon>Herrania</taxon>
    </lineage>
</organism>
<evidence type="ECO:0000313" key="13">
    <source>
        <dbReference type="RefSeq" id="XP_021292493.1"/>
    </source>
</evidence>
<dbReference type="Pfam" id="PF17042">
    <property type="entry name" value="NBD_C"/>
    <property type="match status" value="1"/>
</dbReference>
<dbReference type="RefSeq" id="XP_021292493.1">
    <property type="nucleotide sequence ID" value="XM_021436818.1"/>
</dbReference>
<dbReference type="SUPFAM" id="SSF48179">
    <property type="entry name" value="6-phosphogluconate dehydrogenase C-terminal domain-like"/>
    <property type="match status" value="2"/>
</dbReference>
<evidence type="ECO:0000313" key="12">
    <source>
        <dbReference type="Proteomes" id="UP000504621"/>
    </source>
</evidence>
<proteinExistence type="inferred from homology"/>
<dbReference type="GO" id="GO:0016616">
    <property type="term" value="F:oxidoreductase activity, acting on the CH-OH group of donors, NAD or NADP as acceptor"/>
    <property type="evidence" value="ECO:0007669"/>
    <property type="project" value="UniProtKB-ARBA"/>
</dbReference>
<dbReference type="InterPro" id="IPR036291">
    <property type="entry name" value="NAD(P)-bd_dom_sf"/>
</dbReference>
<feature type="domain" description="Four-carbon acid sugar kinase N-terminal" evidence="9">
    <location>
        <begin position="663"/>
        <end position="900"/>
    </location>
</feature>
<feature type="domain" description="6-phosphogluconate dehydrogenase NADP-binding" evidence="8">
    <location>
        <begin position="331"/>
        <end position="490"/>
    </location>
</feature>
<keyword evidence="2" id="KW-0808">Transferase</keyword>
<dbReference type="PROSITE" id="PS00895">
    <property type="entry name" value="3_HYDROXYISOBUT_DH"/>
    <property type="match status" value="1"/>
</dbReference>
<evidence type="ECO:0000256" key="6">
    <source>
        <dbReference type="ARBA" id="ARBA00023277"/>
    </source>
</evidence>
<dbReference type="Pfam" id="PF14833">
    <property type="entry name" value="NAD_binding_11"/>
    <property type="match status" value="2"/>
</dbReference>
<feature type="domain" description="6-phosphogluconate dehydrogenase NADP-binding" evidence="8">
    <location>
        <begin position="14"/>
        <end position="171"/>
    </location>
</feature>
<evidence type="ECO:0000259" key="10">
    <source>
        <dbReference type="Pfam" id="PF14833"/>
    </source>
</evidence>
<feature type="domain" description="3-hydroxyisobutyrate dehydrogenase-like NAD-binding" evidence="10">
    <location>
        <begin position="178"/>
        <end position="294"/>
    </location>
</feature>
<evidence type="ECO:0000259" key="11">
    <source>
        <dbReference type="Pfam" id="PF17042"/>
    </source>
</evidence>
<protein>
    <submittedName>
        <fullName evidence="13">Uncharacterized protein LOC110422802</fullName>
    </submittedName>
</protein>
<dbReference type="GO" id="GO:0016301">
    <property type="term" value="F:kinase activity"/>
    <property type="evidence" value="ECO:0007669"/>
    <property type="project" value="UniProtKB-KW"/>
</dbReference>